<dbReference type="CDD" id="cd00213">
    <property type="entry name" value="S-100"/>
    <property type="match status" value="1"/>
</dbReference>
<dbReference type="Proteomes" id="UP001591681">
    <property type="component" value="Unassembled WGS sequence"/>
</dbReference>
<dbReference type="Pfam" id="PF01023">
    <property type="entry name" value="S_100"/>
    <property type="match status" value="1"/>
</dbReference>
<protein>
    <recommendedName>
        <fullName evidence="1">EF-hand domain-containing protein</fullName>
    </recommendedName>
</protein>
<dbReference type="PANTHER" id="PTHR11639:SF142">
    <property type="entry name" value="PROTEIN S100-B"/>
    <property type="match status" value="1"/>
</dbReference>
<dbReference type="InterPro" id="IPR002048">
    <property type="entry name" value="EF_hand_dom"/>
</dbReference>
<dbReference type="AlphaFoldDB" id="A0ABD1JWU4"/>
<dbReference type="SMART" id="SM00054">
    <property type="entry name" value="EFh"/>
    <property type="match status" value="1"/>
</dbReference>
<dbReference type="InterPro" id="IPR034325">
    <property type="entry name" value="S-100_dom"/>
</dbReference>
<dbReference type="PROSITE" id="PS50222">
    <property type="entry name" value="EF_HAND_2"/>
    <property type="match status" value="1"/>
</dbReference>
<name>A0ABD1JWU4_9TELE</name>
<evidence type="ECO:0000259" key="1">
    <source>
        <dbReference type="PROSITE" id="PS50222"/>
    </source>
</evidence>
<sequence>MSDLETSMVSIIDVFHKYSGHKCHLKKAELKDLINHEMRHFIKKVQDDETLGQLFSDLDRNGDEKINLREFMTFIAQVSSACHDLSLMHD</sequence>
<proteinExistence type="predicted"/>
<dbReference type="InterPro" id="IPR011992">
    <property type="entry name" value="EF-hand-dom_pair"/>
</dbReference>
<evidence type="ECO:0000313" key="2">
    <source>
        <dbReference type="EMBL" id="KAL2091352.1"/>
    </source>
</evidence>
<feature type="domain" description="EF-hand" evidence="1">
    <location>
        <begin position="46"/>
        <end position="81"/>
    </location>
</feature>
<dbReference type="SMART" id="SM01394">
    <property type="entry name" value="S_100"/>
    <property type="match status" value="1"/>
</dbReference>
<accession>A0ABD1JWU4</accession>
<evidence type="ECO:0000313" key="3">
    <source>
        <dbReference type="Proteomes" id="UP001591681"/>
    </source>
</evidence>
<reference evidence="2 3" key="1">
    <citation type="submission" date="2024-09" db="EMBL/GenBank/DDBJ databases">
        <title>A chromosome-level genome assembly of Gray's grenadier anchovy, Coilia grayii.</title>
        <authorList>
            <person name="Fu Z."/>
        </authorList>
    </citation>
    <scope>NUCLEOTIDE SEQUENCE [LARGE SCALE GENOMIC DNA]</scope>
    <source>
        <strain evidence="2">G4</strain>
        <tissue evidence="2">Muscle</tissue>
    </source>
</reference>
<organism evidence="2 3">
    <name type="scientific">Coilia grayii</name>
    <name type="common">Gray's grenadier anchovy</name>
    <dbReference type="NCBI Taxonomy" id="363190"/>
    <lineage>
        <taxon>Eukaryota</taxon>
        <taxon>Metazoa</taxon>
        <taxon>Chordata</taxon>
        <taxon>Craniata</taxon>
        <taxon>Vertebrata</taxon>
        <taxon>Euteleostomi</taxon>
        <taxon>Actinopterygii</taxon>
        <taxon>Neopterygii</taxon>
        <taxon>Teleostei</taxon>
        <taxon>Clupei</taxon>
        <taxon>Clupeiformes</taxon>
        <taxon>Clupeoidei</taxon>
        <taxon>Engraulidae</taxon>
        <taxon>Coilinae</taxon>
        <taxon>Coilia</taxon>
    </lineage>
</organism>
<dbReference type="InterPro" id="IPR013787">
    <property type="entry name" value="S100_Ca-bd_sub"/>
</dbReference>
<keyword evidence="3" id="KW-1185">Reference proteome</keyword>
<dbReference type="Gene3D" id="1.10.238.10">
    <property type="entry name" value="EF-hand"/>
    <property type="match status" value="1"/>
</dbReference>
<gene>
    <name evidence="2" type="ORF">ACEWY4_013615</name>
</gene>
<dbReference type="EMBL" id="JBHFQA010000011">
    <property type="protein sequence ID" value="KAL2091352.1"/>
    <property type="molecule type" value="Genomic_DNA"/>
</dbReference>
<dbReference type="SUPFAM" id="SSF47473">
    <property type="entry name" value="EF-hand"/>
    <property type="match status" value="1"/>
</dbReference>
<dbReference type="PANTHER" id="PTHR11639">
    <property type="entry name" value="S100 CALCIUM-BINDING PROTEIN"/>
    <property type="match status" value="1"/>
</dbReference>
<comment type="caution">
    <text evidence="2">The sequence shown here is derived from an EMBL/GenBank/DDBJ whole genome shotgun (WGS) entry which is preliminary data.</text>
</comment>